<organism evidence="1 2">
    <name type="scientific">Trifolium pratense</name>
    <name type="common">Red clover</name>
    <dbReference type="NCBI Taxonomy" id="57577"/>
    <lineage>
        <taxon>Eukaryota</taxon>
        <taxon>Viridiplantae</taxon>
        <taxon>Streptophyta</taxon>
        <taxon>Embryophyta</taxon>
        <taxon>Tracheophyta</taxon>
        <taxon>Spermatophyta</taxon>
        <taxon>Magnoliopsida</taxon>
        <taxon>eudicotyledons</taxon>
        <taxon>Gunneridae</taxon>
        <taxon>Pentapetalae</taxon>
        <taxon>rosids</taxon>
        <taxon>fabids</taxon>
        <taxon>Fabales</taxon>
        <taxon>Fabaceae</taxon>
        <taxon>Papilionoideae</taxon>
        <taxon>50 kb inversion clade</taxon>
        <taxon>NPAAA clade</taxon>
        <taxon>Hologalegina</taxon>
        <taxon>IRL clade</taxon>
        <taxon>Trifolieae</taxon>
        <taxon>Trifolium</taxon>
    </lineage>
</organism>
<proteinExistence type="predicted"/>
<protein>
    <submittedName>
        <fullName evidence="1">Putative inactive serine threonine-protein kinase SCY1-like protein</fullName>
    </submittedName>
</protein>
<feature type="non-terminal residue" evidence="1">
    <location>
        <position position="97"/>
    </location>
</feature>
<accession>A0A2K3MAX9</accession>
<evidence type="ECO:0000313" key="1">
    <source>
        <dbReference type="EMBL" id="PNX87929.1"/>
    </source>
</evidence>
<evidence type="ECO:0000313" key="2">
    <source>
        <dbReference type="Proteomes" id="UP000236291"/>
    </source>
</evidence>
<dbReference type="GO" id="GO:0016301">
    <property type="term" value="F:kinase activity"/>
    <property type="evidence" value="ECO:0007669"/>
    <property type="project" value="UniProtKB-KW"/>
</dbReference>
<dbReference type="Gene3D" id="1.10.510.10">
    <property type="entry name" value="Transferase(Phosphotransferase) domain 1"/>
    <property type="match status" value="1"/>
</dbReference>
<dbReference type="AlphaFoldDB" id="A0A2K3MAX9"/>
<dbReference type="InterPro" id="IPR051177">
    <property type="entry name" value="CIK-Related_Protein"/>
</dbReference>
<dbReference type="PANTHER" id="PTHR12984:SF3">
    <property type="entry name" value="N-TERMINAL KINASE-LIKE PROTEIN"/>
    <property type="match status" value="1"/>
</dbReference>
<dbReference type="EMBL" id="ASHM01055163">
    <property type="protein sequence ID" value="PNX87929.1"/>
    <property type="molecule type" value="Genomic_DNA"/>
</dbReference>
<gene>
    <name evidence="1" type="ORF">L195_g044029</name>
</gene>
<comment type="caution">
    <text evidence="1">The sequence shown here is derived from an EMBL/GenBank/DDBJ whole genome shotgun (WGS) entry which is preliminary data.</text>
</comment>
<name>A0A2K3MAX9_TRIPR</name>
<keyword evidence="1" id="KW-0418">Kinase</keyword>
<dbReference type="PANTHER" id="PTHR12984">
    <property type="entry name" value="SCY1-RELATED S/T PROTEIN KINASE-LIKE"/>
    <property type="match status" value="1"/>
</dbReference>
<reference evidence="1 2" key="2">
    <citation type="journal article" date="2017" name="Front. Plant Sci.">
        <title>Gene Classification and Mining of Molecular Markers Useful in Red Clover (Trifolium pratense) Breeding.</title>
        <authorList>
            <person name="Istvanek J."/>
            <person name="Dluhosova J."/>
            <person name="Dluhos P."/>
            <person name="Patkova L."/>
            <person name="Nedelnik J."/>
            <person name="Repkova J."/>
        </authorList>
    </citation>
    <scope>NUCLEOTIDE SEQUENCE [LARGE SCALE GENOMIC DNA]</scope>
    <source>
        <strain evidence="2">cv. Tatra</strain>
        <tissue evidence="1">Young leaves</tissue>
    </source>
</reference>
<sequence>MPLSDKIKELGLDVPVPGTYQYWARAPHGTRWDEYYAWGLHQIAKAVSFLNNDCKLVHGNVCLASVVVTQTLDWKLHAFDVLSEFDGSNETSSTQML</sequence>
<keyword evidence="1" id="KW-0808">Transferase</keyword>
<dbReference type="Proteomes" id="UP000236291">
    <property type="component" value="Unassembled WGS sequence"/>
</dbReference>
<dbReference type="STRING" id="57577.A0A2K3MAX9"/>
<reference evidence="1 2" key="1">
    <citation type="journal article" date="2014" name="Am. J. Bot.">
        <title>Genome assembly and annotation for red clover (Trifolium pratense; Fabaceae).</title>
        <authorList>
            <person name="Istvanek J."/>
            <person name="Jaros M."/>
            <person name="Krenek A."/>
            <person name="Repkova J."/>
        </authorList>
    </citation>
    <scope>NUCLEOTIDE SEQUENCE [LARGE SCALE GENOMIC DNA]</scope>
    <source>
        <strain evidence="2">cv. Tatra</strain>
        <tissue evidence="1">Young leaves</tissue>
    </source>
</reference>